<organism evidence="1 2">
    <name type="scientific">Vibrio phage 1.202.O._10N.222.45.E8</name>
    <dbReference type="NCBI Taxonomy" id="1881262"/>
    <lineage>
        <taxon>Viruses</taxon>
        <taxon>Duplodnaviria</taxon>
        <taxon>Heunggongvirae</taxon>
        <taxon>Uroviricota</taxon>
        <taxon>Caudoviricetes</taxon>
        <taxon>Peduoviridae</taxon>
        <taxon>Canoevirus</taxon>
        <taxon>Canoevirus canoe</taxon>
    </lineage>
</organism>
<dbReference type="EMBL" id="MG592573">
    <property type="protein sequence ID" value="AUR95185.1"/>
    <property type="molecule type" value="Genomic_DNA"/>
</dbReference>
<name>A0A2I7RNG9_9CAUD</name>
<reference evidence="1 2" key="1">
    <citation type="submission" date="2017-11" db="EMBL/GenBank/DDBJ databases">
        <title>A major lineage of nontailed dsDNA viruses as unrecognized killers of marine bacteria.</title>
        <authorList>
            <person name="Kauffman K.M."/>
            <person name="Hussain F.A."/>
            <person name="Yang J."/>
            <person name="Arevalo P."/>
            <person name="Brown J.M."/>
            <person name="Chang W.K."/>
            <person name="VanInsberghe D."/>
            <person name="Elsherbini J."/>
            <person name="Cutler M.B."/>
            <person name="Kelly L."/>
            <person name="Polz M.F."/>
        </authorList>
    </citation>
    <scope>NUCLEOTIDE SEQUENCE [LARGE SCALE GENOMIC DNA]</scope>
</reference>
<evidence type="ECO:0000313" key="2">
    <source>
        <dbReference type="Proteomes" id="UP000266567"/>
    </source>
</evidence>
<gene>
    <name evidence="1" type="ORF">NVP1202O_07</name>
</gene>
<evidence type="ECO:0000313" key="1">
    <source>
        <dbReference type="EMBL" id="AUR95185.1"/>
    </source>
</evidence>
<accession>A0A2I7RNG9</accession>
<keyword evidence="2" id="KW-1185">Reference proteome</keyword>
<dbReference type="Proteomes" id="UP000266567">
    <property type="component" value="Segment"/>
</dbReference>
<proteinExistence type="predicted"/>
<protein>
    <submittedName>
        <fullName evidence="1">Uncharacterized protein</fullName>
    </submittedName>
</protein>
<sequence>MATVQIAVDAPSCTKKEFCRRTGMSGSTFDRQKNLGLIPIVPKEAGKALVLVNMVKYTQMLAEQEV</sequence>